<evidence type="ECO:0000313" key="4">
    <source>
        <dbReference type="Proteomes" id="UP001498398"/>
    </source>
</evidence>
<reference evidence="3 4" key="1">
    <citation type="submission" date="2024-01" db="EMBL/GenBank/DDBJ databases">
        <title>A draft genome for the cacao thread blight pathogen Marasmiellus scandens.</title>
        <authorList>
            <person name="Baruah I.K."/>
            <person name="Leung J."/>
            <person name="Bukari Y."/>
            <person name="Amoako-Attah I."/>
            <person name="Meinhardt L.W."/>
            <person name="Bailey B.A."/>
            <person name="Cohen S.P."/>
        </authorList>
    </citation>
    <scope>NUCLEOTIDE SEQUENCE [LARGE SCALE GENOMIC DNA]</scope>
    <source>
        <strain evidence="3 4">GH-19</strain>
    </source>
</reference>
<feature type="domain" description="Structure-specific endonuclease subunit SLX1 C-terminal" evidence="2">
    <location>
        <begin position="158"/>
        <end position="233"/>
    </location>
</feature>
<dbReference type="InterPro" id="IPR050381">
    <property type="entry name" value="SLX1_endonuclease"/>
</dbReference>
<feature type="compositionally biased region" description="Polar residues" evidence="1">
    <location>
        <begin position="461"/>
        <end position="476"/>
    </location>
</feature>
<dbReference type="EMBL" id="JBANRG010000001">
    <property type="protein sequence ID" value="KAK7472949.1"/>
    <property type="molecule type" value="Genomic_DNA"/>
</dbReference>
<protein>
    <submittedName>
        <fullName evidence="3">Slx4p interacting protein</fullName>
    </submittedName>
</protein>
<accession>A0ABR1K6A8</accession>
<gene>
    <name evidence="3" type="primary">SLX1</name>
    <name evidence="3" type="ORF">VKT23_001053</name>
</gene>
<evidence type="ECO:0000259" key="2">
    <source>
        <dbReference type="Pfam" id="PF21202"/>
    </source>
</evidence>
<dbReference type="InterPro" id="IPR013083">
    <property type="entry name" value="Znf_RING/FYVE/PHD"/>
</dbReference>
<dbReference type="Proteomes" id="UP001498398">
    <property type="component" value="Unassembled WGS sequence"/>
</dbReference>
<feature type="region of interest" description="Disordered" evidence="1">
    <location>
        <begin position="276"/>
        <end position="318"/>
    </location>
</feature>
<organism evidence="3 4">
    <name type="scientific">Marasmiellus scandens</name>
    <dbReference type="NCBI Taxonomy" id="2682957"/>
    <lineage>
        <taxon>Eukaryota</taxon>
        <taxon>Fungi</taxon>
        <taxon>Dikarya</taxon>
        <taxon>Basidiomycota</taxon>
        <taxon>Agaricomycotina</taxon>
        <taxon>Agaricomycetes</taxon>
        <taxon>Agaricomycetidae</taxon>
        <taxon>Agaricales</taxon>
        <taxon>Marasmiineae</taxon>
        <taxon>Omphalotaceae</taxon>
        <taxon>Marasmiellus</taxon>
    </lineage>
</organism>
<feature type="compositionally biased region" description="Polar residues" evidence="1">
    <location>
        <begin position="332"/>
        <end position="343"/>
    </location>
</feature>
<keyword evidence="4" id="KW-1185">Reference proteome</keyword>
<evidence type="ECO:0000313" key="3">
    <source>
        <dbReference type="EMBL" id="KAK7472949.1"/>
    </source>
</evidence>
<dbReference type="InterPro" id="IPR048749">
    <property type="entry name" value="SLX1_C"/>
</dbReference>
<evidence type="ECO:0000256" key="1">
    <source>
        <dbReference type="SAM" id="MobiDB-lite"/>
    </source>
</evidence>
<comment type="caution">
    <text evidence="3">The sequence shown here is derived from an EMBL/GenBank/DDBJ whole genome shotgun (WGS) entry which is preliminary data.</text>
</comment>
<feature type="compositionally biased region" description="Low complexity" evidence="1">
    <location>
        <begin position="366"/>
        <end position="383"/>
    </location>
</feature>
<feature type="compositionally biased region" description="Basic residues" evidence="1">
    <location>
        <begin position="344"/>
        <end position="365"/>
    </location>
</feature>
<name>A0ABR1K6A8_9AGAR</name>
<sequence length="534" mass="57962">MTAIVHGFPSKLAALQFEWAWQHPHLSRHLKDEQGKSVFSSTGRYLKQNIQILYYMITHHPYDTWPLHIKIFTQEAEKHWNELSGLAKSSGAKRGVSVATRSLPPGLGWTVELEGVDGKSGAVGSGRIGPINVKDDEFTSIHLRKNTTLLATKTSRVCAVCKAAITHYVEEPLTHSLCPHKSCSSIAHLSCLSREFLKQSTPSVPTSSRSLPMVPRGGTCSSCQTYVLWGDIVKGMYRRLAEGALSDSEEQAFDSEAYGKMFESDSVLSEAQTDDIDGAVGPTQKTKIKGKGKALAVMAGSKRRKSGSGRPSSSEGEIFDFAEVDNAEFSDDYSNPTWSPTSKKTPKPVRTPRQKVATKKPKGKGQKTPVVRAVPVSSAATAPLFLSSTSNETTPEKKGRSRRGQVGKDVSSEGEFFDFEEIDRMSTTDEEAPVKAKTKKLTSTALTSPSARKRGRPPKSPTSTEFHTFAQRNSNEGEQEPAMGAGPSTALRGSGSRDDTCTDISDFSVENQLVRTMSTLSVSALAVPVIDISD</sequence>
<dbReference type="PANTHER" id="PTHR20208">
    <property type="entry name" value="STRUCTURE-SPECIFIC ENDONUCLEASE SUBUNIT SLX1"/>
    <property type="match status" value="1"/>
</dbReference>
<dbReference type="Pfam" id="PF21202">
    <property type="entry name" value="SLX1_C"/>
    <property type="match status" value="1"/>
</dbReference>
<feature type="region of interest" description="Disordered" evidence="1">
    <location>
        <begin position="330"/>
        <end position="503"/>
    </location>
</feature>
<dbReference type="Gene3D" id="3.30.40.10">
    <property type="entry name" value="Zinc/RING finger domain, C3HC4 (zinc finger)"/>
    <property type="match status" value="1"/>
</dbReference>
<dbReference type="PANTHER" id="PTHR20208:SF10">
    <property type="entry name" value="STRUCTURE-SPECIFIC ENDONUCLEASE SUBUNIT SLX1"/>
    <property type="match status" value="1"/>
</dbReference>
<proteinExistence type="predicted"/>